<reference evidence="10 11" key="1">
    <citation type="submission" date="2020-08" db="EMBL/GenBank/DDBJ databases">
        <title>Functional genomics of gut bacteria from endangered species of beetles.</title>
        <authorList>
            <person name="Carlos-Shanley C."/>
        </authorList>
    </citation>
    <scope>NUCLEOTIDE SEQUENCE [LARGE SCALE GENOMIC DNA]</scope>
    <source>
        <strain evidence="10 11">S00198</strain>
    </source>
</reference>
<keyword evidence="10" id="KW-0282">Flagellum</keyword>
<keyword evidence="10" id="KW-0969">Cilium</keyword>
<dbReference type="SUPFAM" id="SSF64518">
    <property type="entry name" value="Phase 1 flagellin"/>
    <property type="match status" value="1"/>
</dbReference>
<dbReference type="Proteomes" id="UP000575083">
    <property type="component" value="Unassembled WGS sequence"/>
</dbReference>
<comment type="caution">
    <text evidence="10">The sequence shown here is derived from an EMBL/GenBank/DDBJ whole genome shotgun (WGS) entry which is preliminary data.</text>
</comment>
<organism evidence="10 11">
    <name type="scientific">Acidovorax soli</name>
    <dbReference type="NCBI Taxonomy" id="592050"/>
    <lineage>
        <taxon>Bacteria</taxon>
        <taxon>Pseudomonadati</taxon>
        <taxon>Pseudomonadota</taxon>
        <taxon>Betaproteobacteria</taxon>
        <taxon>Burkholderiales</taxon>
        <taxon>Comamonadaceae</taxon>
        <taxon>Acidovorax</taxon>
    </lineage>
</organism>
<comment type="subcellular location">
    <subcellularLocation>
        <location evidence="1 7">Bacterial flagellum</location>
    </subcellularLocation>
    <subcellularLocation>
        <location evidence="2 7">Secreted</location>
    </subcellularLocation>
</comment>
<sequence>MSMLTNALSGALAARTALTVTSQNVANVMTVGYTRQGVVLTAAQPSRSGPFAAGDGVNTPALIRFSDDYKSLQMWQAASNQGQHASTQPYLTQLEQVMGDDSASINAALDGFYSALNAASVEPTSSPLRQQVLSAADALAKRFNNLNQVLAGQRSAVNQQRTATVTQVNALSADIAALNQKIAAASATGASPSGLMDERDNKIDALSALVGLQVVNQPDGTRDLALRSGQPLVAGAIAGTLEVETDASGTQSLKVGFAKETFRVRNDNLGGELGGLNDFEGQALAPMRTAISDLAREVATQYNAVFQSGYAMNSTAATPVNGKALFVYDASSSNAMLTLNPAITPQDLGFSSNPGLQGNSDKLIEAINLKNQPATITSLGTVLLGDVYTQLVSRLGTSSQQNSTALSVAETVRVYAESNWKSTSGVNEDEEAINLVQYQQMYQANMKVIAVSNELFDSTLAML</sequence>
<dbReference type="GO" id="GO:0044780">
    <property type="term" value="P:bacterial-type flagellum assembly"/>
    <property type="evidence" value="ECO:0007669"/>
    <property type="project" value="InterPro"/>
</dbReference>
<dbReference type="PANTHER" id="PTHR30033">
    <property type="entry name" value="FLAGELLAR HOOK-ASSOCIATED PROTEIN 1"/>
    <property type="match status" value="1"/>
</dbReference>
<keyword evidence="11" id="KW-1185">Reference proteome</keyword>
<feature type="domain" description="Flagellar basal-body/hook protein C-terminal" evidence="8">
    <location>
        <begin position="423"/>
        <end position="461"/>
    </location>
</feature>
<gene>
    <name evidence="7" type="primary">flgK</name>
    <name evidence="10" type="ORF">HNP48_005240</name>
</gene>
<dbReference type="RefSeq" id="WP_184862634.1">
    <property type="nucleotide sequence ID" value="NZ_JACHLK010000013.1"/>
</dbReference>
<dbReference type="Pfam" id="PF22638">
    <property type="entry name" value="FlgK_D1"/>
    <property type="match status" value="1"/>
</dbReference>
<dbReference type="PANTHER" id="PTHR30033:SF1">
    <property type="entry name" value="FLAGELLAR HOOK-ASSOCIATED PROTEIN 1"/>
    <property type="match status" value="1"/>
</dbReference>
<dbReference type="InterPro" id="IPR053927">
    <property type="entry name" value="FlgK_helical"/>
</dbReference>
<dbReference type="NCBIfam" id="TIGR02492">
    <property type="entry name" value="flgK_ends"/>
    <property type="match status" value="1"/>
</dbReference>
<proteinExistence type="inferred from homology"/>
<dbReference type="PRINTS" id="PR01005">
    <property type="entry name" value="FLGHOOKAP1"/>
</dbReference>
<dbReference type="InterPro" id="IPR010930">
    <property type="entry name" value="Flg_bb/hook_C_dom"/>
</dbReference>
<keyword evidence="6 7" id="KW-0975">Bacterial flagellum</keyword>
<dbReference type="AlphaFoldDB" id="A0A7X0PIC6"/>
<accession>A0A7X0PIC6</accession>
<feature type="domain" description="Flagellar hook-associated protein FlgK helical" evidence="9">
    <location>
        <begin position="91"/>
        <end position="316"/>
    </location>
</feature>
<evidence type="ECO:0000256" key="7">
    <source>
        <dbReference type="RuleBase" id="RU362065"/>
    </source>
</evidence>
<dbReference type="Pfam" id="PF06429">
    <property type="entry name" value="Flg_bbr_C"/>
    <property type="match status" value="1"/>
</dbReference>
<evidence type="ECO:0000313" key="11">
    <source>
        <dbReference type="Proteomes" id="UP000575083"/>
    </source>
</evidence>
<evidence type="ECO:0000259" key="8">
    <source>
        <dbReference type="Pfam" id="PF06429"/>
    </source>
</evidence>
<evidence type="ECO:0000256" key="3">
    <source>
        <dbReference type="ARBA" id="ARBA00009677"/>
    </source>
</evidence>
<evidence type="ECO:0000256" key="6">
    <source>
        <dbReference type="ARBA" id="ARBA00023143"/>
    </source>
</evidence>
<evidence type="ECO:0000256" key="1">
    <source>
        <dbReference type="ARBA" id="ARBA00004365"/>
    </source>
</evidence>
<dbReference type="InterPro" id="IPR002371">
    <property type="entry name" value="FlgK"/>
</dbReference>
<name>A0A7X0PIC6_9BURK</name>
<evidence type="ECO:0000256" key="2">
    <source>
        <dbReference type="ARBA" id="ARBA00004613"/>
    </source>
</evidence>
<dbReference type="GO" id="GO:0009424">
    <property type="term" value="C:bacterial-type flagellum hook"/>
    <property type="evidence" value="ECO:0007669"/>
    <property type="project" value="UniProtKB-UniRule"/>
</dbReference>
<dbReference type="GO" id="GO:0005576">
    <property type="term" value="C:extracellular region"/>
    <property type="evidence" value="ECO:0007669"/>
    <property type="project" value="UniProtKB-SubCell"/>
</dbReference>
<dbReference type="EMBL" id="JACHLK010000013">
    <property type="protein sequence ID" value="MBB6562527.1"/>
    <property type="molecule type" value="Genomic_DNA"/>
</dbReference>
<comment type="similarity">
    <text evidence="3 7">Belongs to the flagella basal body rod proteins family.</text>
</comment>
<evidence type="ECO:0000256" key="5">
    <source>
        <dbReference type="ARBA" id="ARBA00022525"/>
    </source>
</evidence>
<protein>
    <recommendedName>
        <fullName evidence="4 7">Flagellar hook-associated protein 1</fullName>
        <shortName evidence="7">HAP1</shortName>
    </recommendedName>
</protein>
<evidence type="ECO:0000313" key="10">
    <source>
        <dbReference type="EMBL" id="MBB6562527.1"/>
    </source>
</evidence>
<dbReference type="GO" id="GO:0005198">
    <property type="term" value="F:structural molecule activity"/>
    <property type="evidence" value="ECO:0007669"/>
    <property type="project" value="UniProtKB-UniRule"/>
</dbReference>
<evidence type="ECO:0000259" key="9">
    <source>
        <dbReference type="Pfam" id="PF22638"/>
    </source>
</evidence>
<keyword evidence="10" id="KW-0966">Cell projection</keyword>
<evidence type="ECO:0000256" key="4">
    <source>
        <dbReference type="ARBA" id="ARBA00016244"/>
    </source>
</evidence>
<keyword evidence="5 7" id="KW-0964">Secreted</keyword>